<dbReference type="InterPro" id="IPR003788">
    <property type="entry name" value="NDUFAF7"/>
</dbReference>
<evidence type="ECO:0000256" key="1">
    <source>
        <dbReference type="ARBA" id="ARBA00004173"/>
    </source>
</evidence>
<evidence type="ECO:0000256" key="2">
    <source>
        <dbReference type="ARBA" id="ARBA00005891"/>
    </source>
</evidence>
<protein>
    <recommendedName>
        <fullName evidence="7">Protein arginine methyltransferase NDUFAF7</fullName>
        <ecNumber evidence="7">2.1.1.320</ecNumber>
    </recommendedName>
</protein>
<comment type="similarity">
    <text evidence="2 7">Belongs to the NDUFAF7 family.</text>
</comment>
<name>A0A4D9DBZ3_9STRA</name>
<proteinExistence type="inferred from homology"/>
<dbReference type="Gene3D" id="3.40.50.12710">
    <property type="match status" value="1"/>
</dbReference>
<keyword evidence="3 7" id="KW-0489">Methyltransferase</keyword>
<evidence type="ECO:0000256" key="6">
    <source>
        <dbReference type="ARBA" id="ARBA00048612"/>
    </source>
</evidence>
<dbReference type="InterPro" id="IPR029063">
    <property type="entry name" value="SAM-dependent_MTases_sf"/>
</dbReference>
<dbReference type="GO" id="GO:0032259">
    <property type="term" value="P:methylation"/>
    <property type="evidence" value="ECO:0007669"/>
    <property type="project" value="UniProtKB-KW"/>
</dbReference>
<evidence type="ECO:0000256" key="5">
    <source>
        <dbReference type="ARBA" id="ARBA00023128"/>
    </source>
</evidence>
<accession>A0A4D9DBZ3</accession>
<dbReference type="Proteomes" id="UP000355283">
    <property type="component" value="Unassembled WGS sequence"/>
</dbReference>
<evidence type="ECO:0000256" key="4">
    <source>
        <dbReference type="ARBA" id="ARBA00022679"/>
    </source>
</evidence>
<keyword evidence="5 7" id="KW-0496">Mitochondrion</keyword>
<gene>
    <name evidence="9" type="ORF">NSK_000118</name>
</gene>
<dbReference type="PANTHER" id="PTHR12049">
    <property type="entry name" value="PROTEIN ARGININE METHYLTRANSFERASE NDUFAF7, MITOCHONDRIAL"/>
    <property type="match status" value="1"/>
</dbReference>
<keyword evidence="10" id="KW-1185">Reference proteome</keyword>
<evidence type="ECO:0000256" key="3">
    <source>
        <dbReference type="ARBA" id="ARBA00022603"/>
    </source>
</evidence>
<dbReference type="GO" id="GO:0035243">
    <property type="term" value="F:protein-arginine omega-N symmetric methyltransferase activity"/>
    <property type="evidence" value="ECO:0007669"/>
    <property type="project" value="UniProtKB-EC"/>
</dbReference>
<dbReference type="SUPFAM" id="SSF53335">
    <property type="entry name" value="S-adenosyl-L-methionine-dependent methyltransferases"/>
    <property type="match status" value="1"/>
</dbReference>
<organism evidence="9 10">
    <name type="scientific">Nannochloropsis salina CCMP1776</name>
    <dbReference type="NCBI Taxonomy" id="1027361"/>
    <lineage>
        <taxon>Eukaryota</taxon>
        <taxon>Sar</taxon>
        <taxon>Stramenopiles</taxon>
        <taxon>Ochrophyta</taxon>
        <taxon>Eustigmatophyceae</taxon>
        <taxon>Eustigmatales</taxon>
        <taxon>Monodopsidaceae</taxon>
        <taxon>Microchloropsis</taxon>
        <taxon>Microchloropsis salina</taxon>
    </lineage>
</organism>
<feature type="region of interest" description="Disordered" evidence="8">
    <location>
        <begin position="151"/>
        <end position="171"/>
    </location>
</feature>
<dbReference type="OrthoDB" id="438553at2759"/>
<evidence type="ECO:0000256" key="8">
    <source>
        <dbReference type="SAM" id="MobiDB-lite"/>
    </source>
</evidence>
<dbReference type="EC" id="2.1.1.320" evidence="7"/>
<evidence type="ECO:0000313" key="10">
    <source>
        <dbReference type="Proteomes" id="UP000355283"/>
    </source>
</evidence>
<dbReference type="EMBL" id="SDOX01000001">
    <property type="protein sequence ID" value="TFJ88544.1"/>
    <property type="molecule type" value="Genomic_DNA"/>
</dbReference>
<evidence type="ECO:0000256" key="7">
    <source>
        <dbReference type="RuleBase" id="RU364114"/>
    </source>
</evidence>
<comment type="subcellular location">
    <subcellularLocation>
        <location evidence="1 7">Mitochondrion</location>
    </subcellularLocation>
</comment>
<comment type="function">
    <text evidence="7">Arginine methyltransferase involved in the assembly or stability of mitochondrial NADH:ubiquinone oxidoreductase complex (complex I).</text>
</comment>
<dbReference type="PANTHER" id="PTHR12049:SF7">
    <property type="entry name" value="PROTEIN ARGININE METHYLTRANSFERASE NDUFAF7, MITOCHONDRIAL"/>
    <property type="match status" value="1"/>
</dbReference>
<keyword evidence="4 7" id="KW-0808">Transferase</keyword>
<evidence type="ECO:0000313" key="9">
    <source>
        <dbReference type="EMBL" id="TFJ88544.1"/>
    </source>
</evidence>
<dbReference type="InterPro" id="IPR038375">
    <property type="entry name" value="NDUFAF7_sf"/>
</dbReference>
<comment type="catalytic activity">
    <reaction evidence="6 7">
        <text>L-arginyl-[protein] + 2 S-adenosyl-L-methionine = N(omega),N(omega)'-dimethyl-L-arginyl-[protein] + 2 S-adenosyl-L-homocysteine + 2 H(+)</text>
        <dbReference type="Rhea" id="RHEA:48108"/>
        <dbReference type="Rhea" id="RHEA-COMP:10532"/>
        <dbReference type="Rhea" id="RHEA-COMP:11992"/>
        <dbReference type="ChEBI" id="CHEBI:15378"/>
        <dbReference type="ChEBI" id="CHEBI:29965"/>
        <dbReference type="ChEBI" id="CHEBI:57856"/>
        <dbReference type="ChEBI" id="CHEBI:59789"/>
        <dbReference type="ChEBI" id="CHEBI:88221"/>
        <dbReference type="EC" id="2.1.1.320"/>
    </reaction>
</comment>
<dbReference type="AlphaFoldDB" id="A0A4D9DBZ3"/>
<comment type="caution">
    <text evidence="9">The sequence shown here is derived from an EMBL/GenBank/DDBJ whole genome shotgun (WGS) entry which is preliminary data.</text>
</comment>
<sequence length="482" mass="52878">MSGKKEKSPLTPLGKLLQTSIKQVGPISIADFMDVCLAHPEHGYYMKQQTTKIGKGGDFVTAPEISQMFGELLGVWAVATWEKLGTPRVFRLAEIGPGKGTLMKDILRVAQNFPPFHNALGGVSMIETSQALRRVQAEALGAVSIDKNWTNSDAERDSDASDIGDEAEWERGGRRQERKARWCLPCKSKIDWHDDVRQMPVESPSIIFAQELLDALPVHQFEYTENGWRERLVDVDEDPQTPHHFKFILAKEPTVPVINLERIMPRTLQKFLDAAAGSPCGHDKISDGTKTDEAIEDPEKKKLGTSLEVCPLALQLAQHVAERVSRTGGAALFVDYGEDMAQGDTLRGLKMHALVHPLAEPGEVDLSADVDFQGLREAVAHVEGLRVFGPMSQGEFLSAMGIEARLQALLDGEGEEGSGLTDRQALLLYDSYRRLVDPEQMGRKYKVLAFVAGSHQGPAVAFPSTSLGTKGVTENTEEASGE</sequence>
<dbReference type="GO" id="GO:0032981">
    <property type="term" value="P:mitochondrial respiratory chain complex I assembly"/>
    <property type="evidence" value="ECO:0007669"/>
    <property type="project" value="TreeGrafter"/>
</dbReference>
<reference evidence="9 10" key="1">
    <citation type="submission" date="2019-01" db="EMBL/GenBank/DDBJ databases">
        <title>Nuclear Genome Assembly of the Microalgal Biofuel strain Nannochloropsis salina CCMP1776.</title>
        <authorList>
            <person name="Hovde B."/>
        </authorList>
    </citation>
    <scope>NUCLEOTIDE SEQUENCE [LARGE SCALE GENOMIC DNA]</scope>
    <source>
        <strain evidence="9 10">CCMP1776</strain>
    </source>
</reference>
<dbReference type="Pfam" id="PF02636">
    <property type="entry name" value="Methyltransf_28"/>
    <property type="match status" value="1"/>
</dbReference>
<dbReference type="GO" id="GO:0005739">
    <property type="term" value="C:mitochondrion"/>
    <property type="evidence" value="ECO:0007669"/>
    <property type="project" value="UniProtKB-SubCell"/>
</dbReference>